<dbReference type="Gene3D" id="3.90.180.10">
    <property type="entry name" value="Medium-chain alcohol dehydrogenases, catalytic domain"/>
    <property type="match status" value="1"/>
</dbReference>
<dbReference type="Pfam" id="PF08240">
    <property type="entry name" value="ADH_N"/>
    <property type="match status" value="1"/>
</dbReference>
<dbReference type="PANTHER" id="PTHR48106">
    <property type="entry name" value="QUINONE OXIDOREDUCTASE PIG3-RELATED"/>
    <property type="match status" value="1"/>
</dbReference>
<dbReference type="SUPFAM" id="SSF50129">
    <property type="entry name" value="GroES-like"/>
    <property type="match status" value="1"/>
</dbReference>
<dbReference type="InterPro" id="IPR011032">
    <property type="entry name" value="GroES-like_sf"/>
</dbReference>
<dbReference type="RefSeq" id="WP_052054412.1">
    <property type="nucleotide sequence ID" value="NZ_JRNE01000079.1"/>
</dbReference>
<evidence type="ECO:0000256" key="1">
    <source>
        <dbReference type="ARBA" id="ARBA00022857"/>
    </source>
</evidence>
<evidence type="ECO:0000313" key="5">
    <source>
        <dbReference type="Proteomes" id="UP000029548"/>
    </source>
</evidence>
<dbReference type="InterPro" id="IPR020843">
    <property type="entry name" value="ER"/>
</dbReference>
<comment type="caution">
    <text evidence="4">The sequence shown here is derived from an EMBL/GenBank/DDBJ whole genome shotgun (WGS) entry which is preliminary data.</text>
</comment>
<organism evidence="4 5">
    <name type="scientific">Corynebacterium freneyi DNF00450</name>
    <dbReference type="NCBI Taxonomy" id="1287475"/>
    <lineage>
        <taxon>Bacteria</taxon>
        <taxon>Bacillati</taxon>
        <taxon>Actinomycetota</taxon>
        <taxon>Actinomycetes</taxon>
        <taxon>Mycobacteriales</taxon>
        <taxon>Corynebacteriaceae</taxon>
        <taxon>Corynebacterium</taxon>
    </lineage>
</organism>
<evidence type="ECO:0000256" key="2">
    <source>
        <dbReference type="ARBA" id="ARBA00023002"/>
    </source>
</evidence>
<dbReference type="AlphaFoldDB" id="A0A095Z986"/>
<accession>A0A095Z986</accession>
<dbReference type="InterPro" id="IPR036291">
    <property type="entry name" value="NAD(P)-bd_dom_sf"/>
</dbReference>
<protein>
    <recommendedName>
        <fullName evidence="3">Enoyl reductase (ER) domain-containing protein</fullName>
    </recommendedName>
</protein>
<gene>
    <name evidence="4" type="ORF">HMPREF1650_11240</name>
</gene>
<keyword evidence="2" id="KW-0560">Oxidoreductase</keyword>
<name>A0A095Z986_9CORY</name>
<reference evidence="4 5" key="1">
    <citation type="submission" date="2014-07" db="EMBL/GenBank/DDBJ databases">
        <authorList>
            <person name="McCorrison J."/>
            <person name="Sanka R."/>
            <person name="Torralba M."/>
            <person name="Gillis M."/>
            <person name="Haft D.H."/>
            <person name="Methe B."/>
            <person name="Sutton G."/>
            <person name="Nelson K.E."/>
        </authorList>
    </citation>
    <scope>NUCLEOTIDE SEQUENCE [LARGE SCALE GENOMIC DNA]</scope>
    <source>
        <strain evidence="4 5">DNF00450</strain>
    </source>
</reference>
<sequence length="342" mass="36408">MVTRTPNPTIVAHRFGPPSEVLALEDVPIDAPGPGEVAVRMIASPINPSDLIPVTGAYRSRTDLPFIPGFEGVGVIEEAGAGVDESVVGKRVIPIGGPGAWRRRTVREVEWCIEVPDDVDDERAATAYINPLTALGMVGNHAVPSVRTAVVDAAGSSIAPTLAHLLAARGIRVVGMRRSPGGLGGAALTETSREGRTDAHVGVWSAVIDSSSPTWPDELRAACPDGVDVVFDCVGGPEGMALGRMLRRGGRFVHYGLLSGVPLEPALWDERPDVIFDFFRLRGWVHSAPREQVRAAFGESFRLIGEGVIDTPIRARLPLEEFHAALDMVGEPGNRGKILLIP</sequence>
<dbReference type="Proteomes" id="UP000029548">
    <property type="component" value="Unassembled WGS sequence"/>
</dbReference>
<dbReference type="InterPro" id="IPR013154">
    <property type="entry name" value="ADH-like_N"/>
</dbReference>
<feature type="domain" description="Enoyl reductase (ER)" evidence="3">
    <location>
        <begin position="16"/>
        <end position="340"/>
    </location>
</feature>
<dbReference type="GO" id="GO:0016651">
    <property type="term" value="F:oxidoreductase activity, acting on NAD(P)H"/>
    <property type="evidence" value="ECO:0007669"/>
    <property type="project" value="TreeGrafter"/>
</dbReference>
<dbReference type="SMART" id="SM00829">
    <property type="entry name" value="PKS_ER"/>
    <property type="match status" value="1"/>
</dbReference>
<dbReference type="SUPFAM" id="SSF51735">
    <property type="entry name" value="NAD(P)-binding Rossmann-fold domains"/>
    <property type="match status" value="1"/>
</dbReference>
<dbReference type="GO" id="GO:0070402">
    <property type="term" value="F:NADPH binding"/>
    <property type="evidence" value="ECO:0007669"/>
    <property type="project" value="TreeGrafter"/>
</dbReference>
<evidence type="ECO:0000259" key="3">
    <source>
        <dbReference type="SMART" id="SM00829"/>
    </source>
</evidence>
<dbReference type="CDD" id="cd05282">
    <property type="entry name" value="ETR_like"/>
    <property type="match status" value="1"/>
</dbReference>
<keyword evidence="1" id="KW-0521">NADP</keyword>
<dbReference type="eggNOG" id="COG0604">
    <property type="taxonomic scope" value="Bacteria"/>
</dbReference>
<proteinExistence type="predicted"/>
<dbReference type="PANTHER" id="PTHR48106:SF2">
    <property type="entry name" value="ZN2+-BINDING DEHYDROGENASE"/>
    <property type="match status" value="1"/>
</dbReference>
<dbReference type="EMBL" id="JRNE01000079">
    <property type="protein sequence ID" value="KGF15277.1"/>
    <property type="molecule type" value="Genomic_DNA"/>
</dbReference>
<evidence type="ECO:0000313" key="4">
    <source>
        <dbReference type="EMBL" id="KGF15277.1"/>
    </source>
</evidence>
<dbReference type="Gene3D" id="3.40.50.720">
    <property type="entry name" value="NAD(P)-binding Rossmann-like Domain"/>
    <property type="match status" value="1"/>
</dbReference>
<dbReference type="Pfam" id="PF13602">
    <property type="entry name" value="ADH_zinc_N_2"/>
    <property type="match status" value="1"/>
</dbReference>